<gene>
    <name evidence="1" type="ORF">DFR68_107156</name>
</gene>
<dbReference type="AlphaFoldDB" id="A0A370GZF9"/>
<evidence type="ECO:0000313" key="2">
    <source>
        <dbReference type="Proteomes" id="UP000255355"/>
    </source>
</evidence>
<organism evidence="1 2">
    <name type="scientific">Nocardia mexicana</name>
    <dbReference type="NCBI Taxonomy" id="279262"/>
    <lineage>
        <taxon>Bacteria</taxon>
        <taxon>Bacillati</taxon>
        <taxon>Actinomycetota</taxon>
        <taxon>Actinomycetes</taxon>
        <taxon>Mycobacteriales</taxon>
        <taxon>Nocardiaceae</taxon>
        <taxon>Nocardia</taxon>
    </lineage>
</organism>
<dbReference type="EMBL" id="QQAZ01000007">
    <property type="protein sequence ID" value="RDI49031.1"/>
    <property type="molecule type" value="Genomic_DNA"/>
</dbReference>
<dbReference type="InterPro" id="IPR009467">
    <property type="entry name" value="Glycolipid-bd_prot_put"/>
</dbReference>
<proteinExistence type="predicted"/>
<comment type="caution">
    <text evidence="1">The sequence shown here is derived from an EMBL/GenBank/DDBJ whole genome shotgun (WGS) entry which is preliminary data.</text>
</comment>
<evidence type="ECO:0008006" key="3">
    <source>
        <dbReference type="Google" id="ProtNLM"/>
    </source>
</evidence>
<keyword evidence="2" id="KW-1185">Reference proteome</keyword>
<name>A0A370GZF9_9NOCA</name>
<sequence>MEIVHVEALDRARGTQLGLVYELHWELDGSELTVDIGDGPVRHRLDGADYFDLQHSAFFNTLPVVRDELLAEGAAPRDYTMRFVTVPQLAAVPATQRYVPQGGRTVRFVSGDYEADIDFDDDGFVVLYHDYLGRLHP</sequence>
<protein>
    <recommendedName>
        <fullName evidence="3">Glycolipid-binding protein</fullName>
    </recommendedName>
</protein>
<dbReference type="Pfam" id="PF06475">
    <property type="entry name" value="Glycolipid_bind"/>
    <property type="match status" value="1"/>
</dbReference>
<reference evidence="1 2" key="1">
    <citation type="submission" date="2018-07" db="EMBL/GenBank/DDBJ databases">
        <title>Genomic Encyclopedia of Type Strains, Phase IV (KMG-IV): sequencing the most valuable type-strain genomes for metagenomic binning, comparative biology and taxonomic classification.</title>
        <authorList>
            <person name="Goeker M."/>
        </authorList>
    </citation>
    <scope>NUCLEOTIDE SEQUENCE [LARGE SCALE GENOMIC DNA]</scope>
    <source>
        <strain evidence="1 2">DSM 44952</strain>
    </source>
</reference>
<evidence type="ECO:0000313" key="1">
    <source>
        <dbReference type="EMBL" id="RDI49031.1"/>
    </source>
</evidence>
<dbReference type="SUPFAM" id="SSF159275">
    <property type="entry name" value="PA1994-like"/>
    <property type="match status" value="1"/>
</dbReference>
<dbReference type="Proteomes" id="UP000255355">
    <property type="component" value="Unassembled WGS sequence"/>
</dbReference>
<accession>A0A370GZF9</accession>